<dbReference type="Pfam" id="PF07724">
    <property type="entry name" value="AAA_2"/>
    <property type="match status" value="1"/>
</dbReference>
<organism evidence="7">
    <name type="scientific">Menopon gallinae</name>
    <name type="common">poultry shaft louse</name>
    <dbReference type="NCBI Taxonomy" id="328185"/>
    <lineage>
        <taxon>Eukaryota</taxon>
        <taxon>Metazoa</taxon>
        <taxon>Ecdysozoa</taxon>
        <taxon>Arthropoda</taxon>
        <taxon>Hexapoda</taxon>
        <taxon>Insecta</taxon>
        <taxon>Pterygota</taxon>
        <taxon>Neoptera</taxon>
        <taxon>Paraneoptera</taxon>
        <taxon>Psocodea</taxon>
        <taxon>Troctomorpha</taxon>
        <taxon>Phthiraptera</taxon>
        <taxon>Amblycera</taxon>
        <taxon>Menoponidae</taxon>
        <taxon>Menopon</taxon>
    </lineage>
</organism>
<accession>A0AAW2IDD4</accession>
<dbReference type="AlphaFoldDB" id="A0AAW2IDD4"/>
<dbReference type="PANTHER" id="PTHR11638">
    <property type="entry name" value="ATP-DEPENDENT CLP PROTEASE"/>
    <property type="match status" value="1"/>
</dbReference>
<dbReference type="CDD" id="cd19499">
    <property type="entry name" value="RecA-like_ClpB_Hsp104-like"/>
    <property type="match status" value="1"/>
</dbReference>
<dbReference type="InterPro" id="IPR050130">
    <property type="entry name" value="ClpA_ClpB"/>
</dbReference>
<name>A0AAW2IDD4_9NEOP</name>
<comment type="caution">
    <text evidence="7">The sequence shown here is derived from an EMBL/GenBank/DDBJ whole genome shotgun (WGS) entry which is preliminary data.</text>
</comment>
<reference evidence="7" key="1">
    <citation type="journal article" date="2024" name="Gigascience">
        <title>Chromosome-level genome of the poultry shaft louse Menopon gallinae provides insight into the host-switching and adaptive evolution of parasitic lice.</title>
        <authorList>
            <person name="Xu Y."/>
            <person name="Ma L."/>
            <person name="Liu S."/>
            <person name="Liang Y."/>
            <person name="Liu Q."/>
            <person name="He Z."/>
            <person name="Tian L."/>
            <person name="Duan Y."/>
            <person name="Cai W."/>
            <person name="Li H."/>
            <person name="Song F."/>
        </authorList>
    </citation>
    <scope>NUCLEOTIDE SEQUENCE</scope>
    <source>
        <strain evidence="7">Cailab_2023a</strain>
        <tissue evidence="6">Whole adult</tissue>
    </source>
</reference>
<dbReference type="PANTHER" id="PTHR11638:SF93">
    <property type="entry name" value="MITOCHONDRIAL DISAGGREGASE"/>
    <property type="match status" value="1"/>
</dbReference>
<dbReference type="GO" id="GO:0016887">
    <property type="term" value="F:ATP hydrolysis activity"/>
    <property type="evidence" value="ECO:0007669"/>
    <property type="project" value="InterPro"/>
</dbReference>
<feature type="domain" description="AAA+ ATPase" evidence="4">
    <location>
        <begin position="312"/>
        <end position="456"/>
    </location>
</feature>
<dbReference type="Gene3D" id="1.25.40.20">
    <property type="entry name" value="Ankyrin repeat-containing domain"/>
    <property type="match status" value="1"/>
</dbReference>
<keyword evidence="2" id="KW-0067">ATP-binding</keyword>
<protein>
    <recommendedName>
        <fullName evidence="8">Caseinolytic peptidase B protein homolog</fullName>
    </recommendedName>
</protein>
<dbReference type="InterPro" id="IPR003593">
    <property type="entry name" value="AAA+_ATPase"/>
</dbReference>
<gene>
    <name evidence="7" type="ORF">PYX00_001247</name>
</gene>
<evidence type="ECO:0000256" key="2">
    <source>
        <dbReference type="ARBA" id="ARBA00022840"/>
    </source>
</evidence>
<dbReference type="InterPro" id="IPR001270">
    <property type="entry name" value="ClpA/B"/>
</dbReference>
<dbReference type="PROSITE" id="PS50088">
    <property type="entry name" value="ANK_REPEAT"/>
    <property type="match status" value="2"/>
</dbReference>
<sequence>MERLASKLYSYLRTLTRQQILLELTENRCSNSIGKIKWKKLHLFRYDDFLSRNGLRLLYCSSYHNHRKWWKKFHSLRWSKFGSLGLPVGLAVTFFNVDDSQALKEAKFLQAAQLGNLHEILSLLSDGIDVNTRHPLGWTALHVASVNGQLKVVEALLKAGADPDLGDNFSSAQKVATDNNINYQDVCSRRLQEFNTKINYNASFQGFTALHYAGLINDMRVVKALLNGGANPSKLDVWNHPPSAYCKKEVKDLLRDYIPKYEELVRKREAEERVRYPLEQRLKKYIVGQQGAIAIVASAIRRKENGWTDDEHPLVFLFLGSSGVGKTELAKQVARYLHKDDPNAFIRLDMSEYQQKHEVAKLIGSPPGYLGHDEGGQLTKRLKKFPNAIVLFDEVDKAHPDVLTVLLQLFDEGRLTDGKGETIVCKDAIFVMTSNLASDEIAEHALQLRKDAEKLNSHRLDKLLTAEDADEIEQVILSREFKEKVVRPVLKSHFKRDEFLGRINEIVYFLPFSPSELTSLVNMELEMWAKRANQKHGIVLTWDEHVATALADGYDVHYGARSIKYEIERKIVSQLAVGHEQGVVTPGSSIQIEAVWPKGDDNREKPPVIKIKVKQKGQKKFVDMDSYVQIVGENGFIEG</sequence>
<dbReference type="PRINTS" id="PR00300">
    <property type="entry name" value="CLPPROTEASEA"/>
</dbReference>
<evidence type="ECO:0000256" key="1">
    <source>
        <dbReference type="ARBA" id="ARBA00022741"/>
    </source>
</evidence>
<evidence type="ECO:0000256" key="3">
    <source>
        <dbReference type="PROSITE-ProRule" id="PRU00023"/>
    </source>
</evidence>
<dbReference type="GO" id="GO:0005739">
    <property type="term" value="C:mitochondrion"/>
    <property type="evidence" value="ECO:0007669"/>
    <property type="project" value="TreeGrafter"/>
</dbReference>
<evidence type="ECO:0000259" key="4">
    <source>
        <dbReference type="SMART" id="SM00382"/>
    </source>
</evidence>
<evidence type="ECO:0000313" key="6">
    <source>
        <dbReference type="EMBL" id="KAL0279755.1"/>
    </source>
</evidence>
<dbReference type="SUPFAM" id="SSF52540">
    <property type="entry name" value="P-loop containing nucleoside triphosphate hydrolases"/>
    <property type="match status" value="1"/>
</dbReference>
<dbReference type="Pfam" id="PF10431">
    <property type="entry name" value="ClpB_D2-small"/>
    <property type="match status" value="1"/>
</dbReference>
<dbReference type="InterPro" id="IPR003959">
    <property type="entry name" value="ATPase_AAA_core"/>
</dbReference>
<dbReference type="Gene3D" id="3.40.50.300">
    <property type="entry name" value="P-loop containing nucleotide triphosphate hydrolases"/>
    <property type="match status" value="1"/>
</dbReference>
<dbReference type="PROSITE" id="PS50297">
    <property type="entry name" value="ANK_REP_REGION"/>
    <property type="match status" value="2"/>
</dbReference>
<dbReference type="SUPFAM" id="SSF48403">
    <property type="entry name" value="Ankyrin repeat"/>
    <property type="match status" value="1"/>
</dbReference>
<dbReference type="EMBL" id="JARGDH010000001">
    <property type="protein sequence ID" value="KAL0279758.1"/>
    <property type="molecule type" value="Genomic_DNA"/>
</dbReference>
<dbReference type="Gene3D" id="1.10.8.60">
    <property type="match status" value="1"/>
</dbReference>
<dbReference type="InterPro" id="IPR027417">
    <property type="entry name" value="P-loop_NTPase"/>
</dbReference>
<dbReference type="SMART" id="SM00382">
    <property type="entry name" value="AAA"/>
    <property type="match status" value="1"/>
</dbReference>
<dbReference type="GO" id="GO:0005524">
    <property type="term" value="F:ATP binding"/>
    <property type="evidence" value="ECO:0007669"/>
    <property type="project" value="UniProtKB-KW"/>
</dbReference>
<feature type="repeat" description="ANK" evidence="3">
    <location>
        <begin position="136"/>
        <end position="168"/>
    </location>
</feature>
<dbReference type="InterPro" id="IPR002110">
    <property type="entry name" value="Ankyrin_rpt"/>
</dbReference>
<dbReference type="GO" id="GO:0034605">
    <property type="term" value="P:cellular response to heat"/>
    <property type="evidence" value="ECO:0007669"/>
    <property type="project" value="TreeGrafter"/>
</dbReference>
<evidence type="ECO:0000259" key="5">
    <source>
        <dbReference type="SMART" id="SM01086"/>
    </source>
</evidence>
<dbReference type="SMART" id="SM01086">
    <property type="entry name" value="ClpB_D2-small"/>
    <property type="match status" value="1"/>
</dbReference>
<dbReference type="SMART" id="SM00248">
    <property type="entry name" value="ANK"/>
    <property type="match status" value="2"/>
</dbReference>
<evidence type="ECO:0000313" key="7">
    <source>
        <dbReference type="EMBL" id="KAL0279758.1"/>
    </source>
</evidence>
<dbReference type="Pfam" id="PF00023">
    <property type="entry name" value="Ank"/>
    <property type="match status" value="1"/>
</dbReference>
<feature type="repeat" description="ANK" evidence="3">
    <location>
        <begin position="205"/>
        <end position="237"/>
    </location>
</feature>
<dbReference type="Pfam" id="PF12796">
    <property type="entry name" value="Ank_2"/>
    <property type="match status" value="1"/>
</dbReference>
<keyword evidence="3" id="KW-0040">ANK repeat</keyword>
<dbReference type="InterPro" id="IPR036770">
    <property type="entry name" value="Ankyrin_rpt-contain_sf"/>
</dbReference>
<evidence type="ECO:0008006" key="8">
    <source>
        <dbReference type="Google" id="ProtNLM"/>
    </source>
</evidence>
<proteinExistence type="predicted"/>
<feature type="domain" description="Clp ATPase C-terminal" evidence="5">
    <location>
        <begin position="512"/>
        <end position="604"/>
    </location>
</feature>
<dbReference type="EMBL" id="JARGDH010000001">
    <property type="protein sequence ID" value="KAL0279755.1"/>
    <property type="molecule type" value="Genomic_DNA"/>
</dbReference>
<dbReference type="EMBL" id="JARGDH010000001">
    <property type="protein sequence ID" value="KAL0279757.1"/>
    <property type="molecule type" value="Genomic_DNA"/>
</dbReference>
<dbReference type="InterPro" id="IPR019489">
    <property type="entry name" value="Clp_ATPase_C"/>
</dbReference>
<keyword evidence="1" id="KW-0547">Nucleotide-binding</keyword>